<dbReference type="AlphaFoldDB" id="A0A1W1VQ55"/>
<evidence type="ECO:0000259" key="3">
    <source>
        <dbReference type="PROSITE" id="PS50801"/>
    </source>
</evidence>
<dbReference type="Gene3D" id="3.30.750.24">
    <property type="entry name" value="STAS domain"/>
    <property type="match status" value="1"/>
</dbReference>
<gene>
    <name evidence="4" type="ORF">SAMN00017405_0320</name>
</gene>
<dbReference type="PROSITE" id="PS50801">
    <property type="entry name" value="STAS"/>
    <property type="match status" value="1"/>
</dbReference>
<comment type="similarity">
    <text evidence="1 2">Belongs to the anti-sigma-factor antagonist family.</text>
</comment>
<name>A0A1W1VQ55_DESTI</name>
<dbReference type="Proteomes" id="UP000192731">
    <property type="component" value="Unassembled WGS sequence"/>
</dbReference>
<dbReference type="Pfam" id="PF01740">
    <property type="entry name" value="STAS"/>
    <property type="match status" value="1"/>
</dbReference>
<dbReference type="NCBIfam" id="TIGR00377">
    <property type="entry name" value="ant_ant_sig"/>
    <property type="match status" value="1"/>
</dbReference>
<dbReference type="RefSeq" id="WP_084054129.1">
    <property type="nucleotide sequence ID" value="NZ_FWWT01000022.1"/>
</dbReference>
<dbReference type="PANTHER" id="PTHR33495:SF2">
    <property type="entry name" value="ANTI-SIGMA FACTOR ANTAGONIST TM_1081-RELATED"/>
    <property type="match status" value="1"/>
</dbReference>
<dbReference type="GO" id="GO:0043856">
    <property type="term" value="F:anti-sigma factor antagonist activity"/>
    <property type="evidence" value="ECO:0007669"/>
    <property type="project" value="InterPro"/>
</dbReference>
<organism evidence="4 5">
    <name type="scientific">Desulfonispora thiosulfatigenes DSM 11270</name>
    <dbReference type="NCBI Taxonomy" id="656914"/>
    <lineage>
        <taxon>Bacteria</taxon>
        <taxon>Bacillati</taxon>
        <taxon>Bacillota</taxon>
        <taxon>Clostridia</taxon>
        <taxon>Eubacteriales</taxon>
        <taxon>Peptococcaceae</taxon>
        <taxon>Desulfonispora</taxon>
    </lineage>
</organism>
<protein>
    <recommendedName>
        <fullName evidence="2">Anti-sigma factor antagonist</fullName>
    </recommendedName>
</protein>
<keyword evidence="5" id="KW-1185">Reference proteome</keyword>
<dbReference type="InterPro" id="IPR003658">
    <property type="entry name" value="Anti-sigma_ant"/>
</dbReference>
<dbReference type="InterPro" id="IPR036513">
    <property type="entry name" value="STAS_dom_sf"/>
</dbReference>
<evidence type="ECO:0000313" key="4">
    <source>
        <dbReference type="EMBL" id="SMB95044.1"/>
    </source>
</evidence>
<accession>A0A1W1VQ55</accession>
<reference evidence="4 5" key="1">
    <citation type="submission" date="2017-04" db="EMBL/GenBank/DDBJ databases">
        <authorList>
            <person name="Afonso C.L."/>
            <person name="Miller P.J."/>
            <person name="Scott M.A."/>
            <person name="Spackman E."/>
            <person name="Goraichik I."/>
            <person name="Dimitrov K.M."/>
            <person name="Suarez D.L."/>
            <person name="Swayne D.E."/>
        </authorList>
    </citation>
    <scope>NUCLEOTIDE SEQUENCE [LARGE SCALE GENOMIC DNA]</scope>
    <source>
        <strain evidence="4 5">DSM 11270</strain>
    </source>
</reference>
<feature type="domain" description="STAS" evidence="3">
    <location>
        <begin position="1"/>
        <end position="112"/>
    </location>
</feature>
<evidence type="ECO:0000256" key="1">
    <source>
        <dbReference type="ARBA" id="ARBA00009013"/>
    </source>
</evidence>
<dbReference type="PANTHER" id="PTHR33495">
    <property type="entry name" value="ANTI-SIGMA FACTOR ANTAGONIST TM_1081-RELATED-RELATED"/>
    <property type="match status" value="1"/>
</dbReference>
<proteinExistence type="inferred from homology"/>
<evidence type="ECO:0000256" key="2">
    <source>
        <dbReference type="RuleBase" id="RU003749"/>
    </source>
</evidence>
<dbReference type="InterPro" id="IPR002645">
    <property type="entry name" value="STAS_dom"/>
</dbReference>
<dbReference type="EMBL" id="FWWT01000022">
    <property type="protein sequence ID" value="SMB95044.1"/>
    <property type="molecule type" value="Genomic_DNA"/>
</dbReference>
<sequence>MIAIKIKKNSLIVKVSGELDLVVAKEFSESVDKVLQNKPIKSLILDLSMVSFIDSSGLGAILGRYKIIQQQGGKMSIFGAIPSVYRILELSGIMKIIPVLTSEEYGLERKEA</sequence>
<evidence type="ECO:0000313" key="5">
    <source>
        <dbReference type="Proteomes" id="UP000192731"/>
    </source>
</evidence>
<dbReference type="CDD" id="cd07043">
    <property type="entry name" value="STAS_anti-anti-sigma_factors"/>
    <property type="match status" value="1"/>
</dbReference>
<dbReference type="STRING" id="656914.SAMN00017405_0320"/>
<dbReference type="SUPFAM" id="SSF52091">
    <property type="entry name" value="SpoIIaa-like"/>
    <property type="match status" value="1"/>
</dbReference>
<dbReference type="OrthoDB" id="9796601at2"/>